<dbReference type="CDD" id="cd01562">
    <property type="entry name" value="Thr-dehyd"/>
    <property type="match status" value="1"/>
</dbReference>
<comment type="caution">
    <text evidence="8">The sequence shown here is derived from an EMBL/GenBank/DDBJ whole genome shotgun (WGS) entry which is preliminary data.</text>
</comment>
<dbReference type="PANTHER" id="PTHR43050:SF1">
    <property type="entry name" value="SERINE RACEMASE"/>
    <property type="match status" value="1"/>
</dbReference>
<proteinExistence type="predicted"/>
<evidence type="ECO:0000256" key="6">
    <source>
        <dbReference type="ARBA" id="ARBA00022898"/>
    </source>
</evidence>
<comment type="cofactor">
    <cofactor evidence="3">
        <name>Mn(2+)</name>
        <dbReference type="ChEBI" id="CHEBI:29035"/>
    </cofactor>
</comment>
<dbReference type="PROSITE" id="PS00165">
    <property type="entry name" value="DEHYDRATASE_SER_THR"/>
    <property type="match status" value="1"/>
</dbReference>
<protein>
    <submittedName>
        <fullName evidence="8">Pyridoxal-phosphate dependent enzyme</fullName>
    </submittedName>
</protein>
<comment type="cofactor">
    <cofactor evidence="2">
        <name>pyridoxal 5'-phosphate</name>
        <dbReference type="ChEBI" id="CHEBI:597326"/>
    </cofactor>
</comment>
<sequence length="314" mass="34100">MSFTDVLRAKERLDGISHNTPIITSRTLNSRAGCEVFLKCENLQRGGAFKFRGAYHTISRLSTEEKERGVIAFSSGNHAQAVALASSLLKVPAVLCIPKDAPRIKVEATREYGAEIVFYDRFSEDREKVATRLAEERKLTLIPPYNHPHIMAGAGTAALELLREVPDLDTVITPVGGGGLLSGTCIAAKGVSSGIRLFGIEPADANDTKQSLTAGKRVSIPAPRTIADGLRNTMPGELTFPIIQHYVESLLTVTEEEILEALRFSLFRLKLVVEPSGTVPLAALLFRRVPNTIRRIGVIISGGNIDPKTLAKLH</sequence>
<evidence type="ECO:0000256" key="5">
    <source>
        <dbReference type="ARBA" id="ARBA00022842"/>
    </source>
</evidence>
<comment type="cofactor">
    <cofactor evidence="4">
        <name>Mg(2+)</name>
        <dbReference type="ChEBI" id="CHEBI:18420"/>
    </cofactor>
</comment>
<evidence type="ECO:0000313" key="9">
    <source>
        <dbReference type="Proteomes" id="UP001595843"/>
    </source>
</evidence>
<feature type="domain" description="Tryptophan synthase beta chain-like PALP" evidence="7">
    <location>
        <begin position="19"/>
        <end position="302"/>
    </location>
</feature>
<organism evidence="8 9">
    <name type="scientific">Salinithrix halophila</name>
    <dbReference type="NCBI Taxonomy" id="1485204"/>
    <lineage>
        <taxon>Bacteria</taxon>
        <taxon>Bacillati</taxon>
        <taxon>Bacillota</taxon>
        <taxon>Bacilli</taxon>
        <taxon>Bacillales</taxon>
        <taxon>Thermoactinomycetaceae</taxon>
        <taxon>Salinithrix</taxon>
    </lineage>
</organism>
<dbReference type="EMBL" id="JBHSAP010000015">
    <property type="protein sequence ID" value="MFC4077530.1"/>
    <property type="molecule type" value="Genomic_DNA"/>
</dbReference>
<dbReference type="InterPro" id="IPR001926">
    <property type="entry name" value="TrpB-like_PALP"/>
</dbReference>
<keyword evidence="5" id="KW-0460">Magnesium</keyword>
<dbReference type="InterPro" id="IPR036052">
    <property type="entry name" value="TrpB-like_PALP_sf"/>
</dbReference>
<comment type="cofactor">
    <cofactor evidence="1">
        <name>Ca(2+)</name>
        <dbReference type="ChEBI" id="CHEBI:29108"/>
    </cofactor>
</comment>
<evidence type="ECO:0000259" key="7">
    <source>
        <dbReference type="Pfam" id="PF00291"/>
    </source>
</evidence>
<accession>A0ABV8JID1</accession>
<keyword evidence="9" id="KW-1185">Reference proteome</keyword>
<evidence type="ECO:0000256" key="3">
    <source>
        <dbReference type="ARBA" id="ARBA00001936"/>
    </source>
</evidence>
<evidence type="ECO:0000256" key="1">
    <source>
        <dbReference type="ARBA" id="ARBA00001913"/>
    </source>
</evidence>
<keyword evidence="6" id="KW-0663">Pyridoxal phosphate</keyword>
<gene>
    <name evidence="8" type="ORF">ACFOUO_12050</name>
</gene>
<evidence type="ECO:0000256" key="4">
    <source>
        <dbReference type="ARBA" id="ARBA00001946"/>
    </source>
</evidence>
<dbReference type="SUPFAM" id="SSF53686">
    <property type="entry name" value="Tryptophan synthase beta subunit-like PLP-dependent enzymes"/>
    <property type="match status" value="1"/>
</dbReference>
<dbReference type="PANTHER" id="PTHR43050">
    <property type="entry name" value="SERINE / THREONINE RACEMASE FAMILY MEMBER"/>
    <property type="match status" value="1"/>
</dbReference>
<name>A0ABV8JID1_9BACL</name>
<evidence type="ECO:0000256" key="2">
    <source>
        <dbReference type="ARBA" id="ARBA00001933"/>
    </source>
</evidence>
<evidence type="ECO:0000313" key="8">
    <source>
        <dbReference type="EMBL" id="MFC4077530.1"/>
    </source>
</evidence>
<reference evidence="9" key="1">
    <citation type="journal article" date="2019" name="Int. J. Syst. Evol. Microbiol.">
        <title>The Global Catalogue of Microorganisms (GCM) 10K type strain sequencing project: providing services to taxonomists for standard genome sequencing and annotation.</title>
        <authorList>
            <consortium name="The Broad Institute Genomics Platform"/>
            <consortium name="The Broad Institute Genome Sequencing Center for Infectious Disease"/>
            <person name="Wu L."/>
            <person name="Ma J."/>
        </authorList>
    </citation>
    <scope>NUCLEOTIDE SEQUENCE [LARGE SCALE GENOMIC DNA]</scope>
    <source>
        <strain evidence="9">IBRC-M 10813</strain>
    </source>
</reference>
<dbReference type="Gene3D" id="3.40.50.1100">
    <property type="match status" value="2"/>
</dbReference>
<dbReference type="Pfam" id="PF00291">
    <property type="entry name" value="PALP"/>
    <property type="match status" value="1"/>
</dbReference>
<dbReference type="InterPro" id="IPR000634">
    <property type="entry name" value="Ser/Thr_deHydtase_PyrdxlP-BS"/>
</dbReference>
<dbReference type="Proteomes" id="UP001595843">
    <property type="component" value="Unassembled WGS sequence"/>
</dbReference>